<dbReference type="Proteomes" id="UP001441944">
    <property type="component" value="Unassembled WGS sequence"/>
</dbReference>
<sequence>MLDDPLMTMFAQVEAEQKAREEAESREATRLASMIGDNGGPPLAEPFGIKAAWLYFANAVELARLSVLHVRIERKKASLAGLVGERQTIMNRCIRRMRRAAGKD</sequence>
<organism evidence="1 2">
    <name type="scientific">Pseudophaeobacter arcticus</name>
    <dbReference type="NCBI Taxonomy" id="385492"/>
    <lineage>
        <taxon>Bacteria</taxon>
        <taxon>Pseudomonadati</taxon>
        <taxon>Pseudomonadota</taxon>
        <taxon>Alphaproteobacteria</taxon>
        <taxon>Rhodobacterales</taxon>
        <taxon>Paracoccaceae</taxon>
        <taxon>Pseudophaeobacter</taxon>
    </lineage>
</organism>
<name>A0ABQ0ALC3_9RHOB</name>
<comment type="caution">
    <text evidence="1">The sequence shown here is derived from an EMBL/GenBank/DDBJ whole genome shotgun (WGS) entry which is preliminary data.</text>
</comment>
<gene>
    <name evidence="1" type="ORF">NBRC116598_21150</name>
</gene>
<evidence type="ECO:0000313" key="1">
    <source>
        <dbReference type="EMBL" id="GAA6196671.1"/>
    </source>
</evidence>
<keyword evidence="2" id="KW-1185">Reference proteome</keyword>
<reference evidence="1 2" key="1">
    <citation type="submission" date="2024-04" db="EMBL/GenBank/DDBJ databases">
        <title>Draft genome sequence of Pseudophaeobacter arcticus NBRC 116598.</title>
        <authorList>
            <person name="Miyakawa T."/>
            <person name="Kusuya Y."/>
            <person name="Miura T."/>
        </authorList>
    </citation>
    <scope>NUCLEOTIDE SEQUENCE [LARGE SCALE GENOMIC DNA]</scope>
    <source>
        <strain evidence="1 2">SU-CL00105</strain>
    </source>
</reference>
<dbReference type="EMBL" id="BAABWU010000007">
    <property type="protein sequence ID" value="GAA6196671.1"/>
    <property type="molecule type" value="Genomic_DNA"/>
</dbReference>
<proteinExistence type="predicted"/>
<protein>
    <submittedName>
        <fullName evidence="1">Uncharacterized protein</fullName>
    </submittedName>
</protein>
<evidence type="ECO:0000313" key="2">
    <source>
        <dbReference type="Proteomes" id="UP001441944"/>
    </source>
</evidence>
<accession>A0ABQ0ALC3</accession>
<dbReference type="RefSeq" id="WP_348292897.1">
    <property type="nucleotide sequence ID" value="NZ_BAABWU010000007.1"/>
</dbReference>